<keyword evidence="2 6" id="KW-0067">ATP-binding</keyword>
<evidence type="ECO:0008006" key="13">
    <source>
        <dbReference type="Google" id="ProtNLM"/>
    </source>
</evidence>
<dbReference type="GO" id="GO:0016459">
    <property type="term" value="C:myosin complex"/>
    <property type="evidence" value="ECO:0007669"/>
    <property type="project" value="UniProtKB-KW"/>
</dbReference>
<dbReference type="PROSITE" id="PS50003">
    <property type="entry name" value="PH_DOMAIN"/>
    <property type="match status" value="2"/>
</dbReference>
<dbReference type="CDD" id="cd06503">
    <property type="entry name" value="ATP-synt_Fo_b"/>
    <property type="match status" value="1"/>
</dbReference>
<dbReference type="PRINTS" id="PR00193">
    <property type="entry name" value="MYOSINHEAVY"/>
</dbReference>
<dbReference type="InterPro" id="IPR011993">
    <property type="entry name" value="PH-like_dom_sf"/>
</dbReference>
<feature type="compositionally biased region" description="Acidic residues" evidence="7">
    <location>
        <begin position="1684"/>
        <end position="1693"/>
    </location>
</feature>
<evidence type="ECO:0000313" key="12">
    <source>
        <dbReference type="Proteomes" id="UP001515480"/>
    </source>
</evidence>
<feature type="binding site" evidence="6">
    <location>
        <begin position="210"/>
        <end position="217"/>
    </location>
    <ligand>
        <name>ATP</name>
        <dbReference type="ChEBI" id="CHEBI:30616"/>
    </ligand>
</feature>
<evidence type="ECO:0000256" key="6">
    <source>
        <dbReference type="PROSITE-ProRule" id="PRU00782"/>
    </source>
</evidence>
<dbReference type="Pfam" id="PF00063">
    <property type="entry name" value="Myosin_head"/>
    <property type="match status" value="1"/>
</dbReference>
<dbReference type="InterPro" id="IPR036961">
    <property type="entry name" value="Kinesin_motor_dom_sf"/>
</dbReference>
<keyword evidence="1 6" id="KW-0547">Nucleotide-binding</keyword>
<sequence length="1780" mass="197924">MYFEYCPHIPFPSPPSPLASPLSPLPFPLSPLSNPTPAPPPLRTSSSVLPVLAKIKTDEPVWLRAPKGSAELFLPAKVTNVQQAGARVTVETPNGASEVLDRNKADVFPANPTGTTAPDHCALIHLNEPCILENTRLRYNADAIYTYTGKILVALNPFGPLKIYGEETMQHYLDKEIGARGVGPHVYAMGEAAYKHVRRAKSPASLIMSGESGAGKTETTKHLMRYLAWRSEKAGAEGKLTKLADAILSTNPLLEAFGNAKTVRNNNSSRFGKMMRLHFDPKGTVSGAEIKTYLLEKSRSVAISDPERNYHVFYQLMAGASASTKGKMLSTLSVDKLHMLNQSKCHSLVGVDDGKAHKETIESMNRLGVSAQLQEELYQILSALLLLGNLTFTSEDDKAKITDGGESLAAAEELLGAGSLAKNLTTRTMQRGGGGKRQSVYTIDFNKGQAEMARDAVVKSIYTHLFDWVVSNVNANIGGEEASKTHPYVGLLDIFGFENFKFNSFEQLCINFANEKLQQFFLVCVFKTEEELHVKEGVPWRDIEFQDNAPCIELLEKPPNGILRLLDSQCKTPNATEASFCKELNRLHGKGEFIVPTRQARMRDEEGFIVRHYAGDVIYHSSAVVTEKTGHAEVPWLEKNNDTLQQEWLALLVASKVSLVKELFLEEFEAAQKAKKTASFSSIGKRFVTDLNSLLTELQASRASFIRCVKPNADQSPRKFTGAMVLDQLRCSGVIEAVRVMLEAFPTRIPYEDIHGRYASMMGKEIMEETGDEPAAFCEAVALACEVSASDYALGLTKLFLKAGCGTFLEDLASMDVAVVVPLLTAKIAESKRKKGAQQLLANYVLMWFRRKKFKDQKRAIAVAQHKLRSIKARRDYQKWSVERQARLKAEAAERAKEEAIRRAKQEAEEKLRKEQEEEMAKTRAAEQEAKKKEQAAAMAKAMEDAKTEAEARMAREMDEAVRKAEQMIEESAQRERSKLQVDMQRTDYQAKASDQPWKEHQTRLSMTTVSEEPQPASGGQPAEVALDTPPPGGDDAADDELGSASTSKAASSKVLKEEFFDVTIVRDLPGGTLGIAVDLWDGEVTVGAITTDGPADREGTLIQGDIIRAVEGVVCGTIEEVTQMVIKGQKSLTLSICRRPVTTVLESKLLMKMPSGEWEPFAFRLLSNRNIEYEKLSPPLFSGEIHARLAHSLKLASDNEDKVLEIETGHKTFQIKAHSRVELAQWHLRLQEVIMLQEKVANVAHGWLLKEETGAAGGKTQLKHYWFVLFSNGILMHFSDPNRAVLGQSLGFIPVEHCAESSQSMKQHTLLVKCSFDSWLLATNSKENMLQWAASLHAAQPSKQTVKQAVDLVLAQGWLDLPKQEEATGEEVWVRHWFVLKNSQLTMFTEEQKRKGELTQPVVALAVADMLSATRAKGVEFYKWGIQLDTVDGAHIRMRAVGQSEMRQLLSTLNVHCIVASNVEEEKPMAKTKQTVRSGWIFKKSEKKAGVRTGKAWQRRWFVLEIITEAGKDGTQVRTGKLTYYHTPRDASSSPQEGVEIPLHETMGVRGGIGKTKGTEHRITLQTPQRDWELGSPEEKIAKDWIEQLQQWVGLPKVERLRGESVSTGARLVKAQWMECRVEVFKPEEISDEELARSNTMQKTVSSFSRTFTLTGRKKKEESPVGTPRPGADVPDGAAKEEGGEEEGEEGEDDELFNWVYVALMSDHTLRQFENEDMATELGQLKLGYLVQCAFLDDPPDATYEHAFRVKPDGAVADSWVLCPDTRNDSLEWMTVLKA</sequence>
<accession>A0AB34JJV4</accession>
<keyword evidence="12" id="KW-1185">Reference proteome</keyword>
<evidence type="ECO:0000259" key="8">
    <source>
        <dbReference type="PROSITE" id="PS50003"/>
    </source>
</evidence>
<evidence type="ECO:0000313" key="11">
    <source>
        <dbReference type="EMBL" id="KAL1521200.1"/>
    </source>
</evidence>
<evidence type="ECO:0000256" key="4">
    <source>
        <dbReference type="ARBA" id="ARBA00023175"/>
    </source>
</evidence>
<dbReference type="PROSITE" id="PS50106">
    <property type="entry name" value="PDZ"/>
    <property type="match status" value="1"/>
</dbReference>
<dbReference type="Gene3D" id="2.30.42.10">
    <property type="match status" value="1"/>
</dbReference>
<dbReference type="GO" id="GO:0000146">
    <property type="term" value="F:microfilament motor activity"/>
    <property type="evidence" value="ECO:0007669"/>
    <property type="project" value="TreeGrafter"/>
</dbReference>
<evidence type="ECO:0000256" key="2">
    <source>
        <dbReference type="ARBA" id="ARBA00022840"/>
    </source>
</evidence>
<dbReference type="InterPro" id="IPR001849">
    <property type="entry name" value="PH_domain"/>
</dbReference>
<protein>
    <recommendedName>
        <fullName evidence="13">Calmodulin</fullName>
    </recommendedName>
</protein>
<dbReference type="Gene3D" id="3.40.850.10">
    <property type="entry name" value="Kinesin motor domain"/>
    <property type="match status" value="1"/>
</dbReference>
<dbReference type="Gene3D" id="1.20.58.530">
    <property type="match status" value="1"/>
</dbReference>
<feature type="region of interest" description="Actin-binding" evidence="6">
    <location>
        <begin position="691"/>
        <end position="713"/>
    </location>
</feature>
<dbReference type="InterPro" id="IPR001609">
    <property type="entry name" value="Myosin_head_motor_dom-like"/>
</dbReference>
<keyword evidence="3 6" id="KW-0518">Myosin</keyword>
<dbReference type="Pfam" id="PF00169">
    <property type="entry name" value="PH"/>
    <property type="match status" value="1"/>
</dbReference>
<dbReference type="InterPro" id="IPR041489">
    <property type="entry name" value="PDZ_6"/>
</dbReference>
<dbReference type="SUPFAM" id="SSF50156">
    <property type="entry name" value="PDZ domain-like"/>
    <property type="match status" value="1"/>
</dbReference>
<dbReference type="SMART" id="SM00228">
    <property type="entry name" value="PDZ"/>
    <property type="match status" value="1"/>
</dbReference>
<dbReference type="Proteomes" id="UP001515480">
    <property type="component" value="Unassembled WGS sequence"/>
</dbReference>
<feature type="domain" description="PH" evidence="8">
    <location>
        <begin position="1475"/>
        <end position="1595"/>
    </location>
</feature>
<feature type="domain" description="PH" evidence="8">
    <location>
        <begin position="1242"/>
        <end position="1342"/>
    </location>
</feature>
<organism evidence="11 12">
    <name type="scientific">Prymnesium parvum</name>
    <name type="common">Toxic golden alga</name>
    <dbReference type="NCBI Taxonomy" id="97485"/>
    <lineage>
        <taxon>Eukaryota</taxon>
        <taxon>Haptista</taxon>
        <taxon>Haptophyta</taxon>
        <taxon>Prymnesiophyceae</taxon>
        <taxon>Prymnesiales</taxon>
        <taxon>Prymnesiaceae</taxon>
        <taxon>Prymnesium</taxon>
    </lineage>
</organism>
<comment type="similarity">
    <text evidence="6">Belongs to the TRAFAC class myosin-kinesin ATPase superfamily. Myosin family.</text>
</comment>
<keyword evidence="5 6" id="KW-0009">Actin-binding</keyword>
<name>A0AB34JJV4_PRYPA</name>
<dbReference type="SMART" id="SM00233">
    <property type="entry name" value="PH"/>
    <property type="match status" value="4"/>
</dbReference>
<dbReference type="Gene3D" id="2.30.29.30">
    <property type="entry name" value="Pleckstrin-homology domain (PH domain)/Phosphotyrosine-binding domain (PTB)"/>
    <property type="match status" value="3"/>
</dbReference>
<dbReference type="CDD" id="cd00124">
    <property type="entry name" value="MYSc"/>
    <property type="match status" value="1"/>
</dbReference>
<evidence type="ECO:0000256" key="1">
    <source>
        <dbReference type="ARBA" id="ARBA00022741"/>
    </source>
</evidence>
<gene>
    <name evidence="11" type="ORF">AB1Y20_022751</name>
</gene>
<feature type="domain" description="PDZ" evidence="9">
    <location>
        <begin position="1062"/>
        <end position="1141"/>
    </location>
</feature>
<dbReference type="GO" id="GO:0030048">
    <property type="term" value="P:actin filament-based movement"/>
    <property type="evidence" value="ECO:0007669"/>
    <property type="project" value="TreeGrafter"/>
</dbReference>
<dbReference type="Gene3D" id="1.20.5.4820">
    <property type="match status" value="1"/>
</dbReference>
<evidence type="ECO:0000259" key="10">
    <source>
        <dbReference type="PROSITE" id="PS51456"/>
    </source>
</evidence>
<dbReference type="GO" id="GO:0005886">
    <property type="term" value="C:plasma membrane"/>
    <property type="evidence" value="ECO:0007669"/>
    <property type="project" value="TreeGrafter"/>
</dbReference>
<keyword evidence="4 6" id="KW-0505">Motor protein</keyword>
<comment type="caution">
    <text evidence="11">The sequence shown here is derived from an EMBL/GenBank/DDBJ whole genome shotgun (WGS) entry which is preliminary data.</text>
</comment>
<dbReference type="GO" id="GO:0005524">
    <property type="term" value="F:ATP binding"/>
    <property type="evidence" value="ECO:0007669"/>
    <property type="project" value="UniProtKB-UniRule"/>
</dbReference>
<dbReference type="Pfam" id="PF17820">
    <property type="entry name" value="PDZ_6"/>
    <property type="match status" value="1"/>
</dbReference>
<dbReference type="InterPro" id="IPR036034">
    <property type="entry name" value="PDZ_sf"/>
</dbReference>
<dbReference type="EMBL" id="JBGBPQ010000008">
    <property type="protein sequence ID" value="KAL1521200.1"/>
    <property type="molecule type" value="Genomic_DNA"/>
</dbReference>
<dbReference type="GO" id="GO:0030139">
    <property type="term" value="C:endocytic vesicle"/>
    <property type="evidence" value="ECO:0007669"/>
    <property type="project" value="TreeGrafter"/>
</dbReference>
<dbReference type="GO" id="GO:0007015">
    <property type="term" value="P:actin filament organization"/>
    <property type="evidence" value="ECO:0007669"/>
    <property type="project" value="TreeGrafter"/>
</dbReference>
<feature type="region of interest" description="Disordered" evidence="7">
    <location>
        <begin position="957"/>
        <end position="1050"/>
    </location>
</feature>
<dbReference type="InterPro" id="IPR001478">
    <property type="entry name" value="PDZ"/>
</dbReference>
<dbReference type="Gene3D" id="1.10.10.820">
    <property type="match status" value="1"/>
</dbReference>
<evidence type="ECO:0000256" key="7">
    <source>
        <dbReference type="SAM" id="MobiDB-lite"/>
    </source>
</evidence>
<proteinExistence type="inferred from homology"/>
<dbReference type="SUPFAM" id="SSF52540">
    <property type="entry name" value="P-loop containing nucleoside triphosphate hydrolases"/>
    <property type="match status" value="1"/>
</dbReference>
<feature type="region of interest" description="Disordered" evidence="7">
    <location>
        <begin position="909"/>
        <end position="934"/>
    </location>
</feature>
<reference evidence="11 12" key="1">
    <citation type="journal article" date="2024" name="Science">
        <title>Giant polyketide synthase enzymes in the biosynthesis of giant marine polyether toxins.</title>
        <authorList>
            <person name="Fallon T.R."/>
            <person name="Shende V.V."/>
            <person name="Wierzbicki I.H."/>
            <person name="Pendleton A.L."/>
            <person name="Watervoot N.F."/>
            <person name="Auber R.P."/>
            <person name="Gonzalez D.J."/>
            <person name="Wisecaver J.H."/>
            <person name="Moore B.S."/>
        </authorList>
    </citation>
    <scope>NUCLEOTIDE SEQUENCE [LARGE SCALE GENOMIC DNA]</scope>
    <source>
        <strain evidence="11 12">12B1</strain>
    </source>
</reference>
<dbReference type="InterPro" id="IPR027417">
    <property type="entry name" value="P-loop_NTPase"/>
</dbReference>
<dbReference type="SMART" id="SM00242">
    <property type="entry name" value="MYSc"/>
    <property type="match status" value="1"/>
</dbReference>
<feature type="compositionally biased region" description="Basic and acidic residues" evidence="7">
    <location>
        <begin position="957"/>
        <end position="980"/>
    </location>
</feature>
<dbReference type="FunFam" id="1.10.10.820:FF:000001">
    <property type="entry name" value="Myosin heavy chain"/>
    <property type="match status" value="1"/>
</dbReference>
<evidence type="ECO:0000256" key="5">
    <source>
        <dbReference type="ARBA" id="ARBA00023203"/>
    </source>
</evidence>
<feature type="domain" description="Myosin motor" evidence="10">
    <location>
        <begin position="115"/>
        <end position="814"/>
    </location>
</feature>
<evidence type="ECO:0000259" key="9">
    <source>
        <dbReference type="PROSITE" id="PS50106"/>
    </source>
</evidence>
<dbReference type="PANTHER" id="PTHR13140">
    <property type="entry name" value="MYOSIN"/>
    <property type="match status" value="1"/>
</dbReference>
<evidence type="ECO:0000256" key="3">
    <source>
        <dbReference type="ARBA" id="ARBA00023123"/>
    </source>
</evidence>
<dbReference type="PANTHER" id="PTHR13140:SF745">
    <property type="entry name" value="UNCONVENTIONAL MYOSIN-VI"/>
    <property type="match status" value="1"/>
</dbReference>
<dbReference type="GO" id="GO:0051015">
    <property type="term" value="F:actin filament binding"/>
    <property type="evidence" value="ECO:0007669"/>
    <property type="project" value="TreeGrafter"/>
</dbReference>
<feature type="region of interest" description="Disordered" evidence="7">
    <location>
        <begin position="1653"/>
        <end position="1693"/>
    </location>
</feature>
<dbReference type="Gene3D" id="1.20.120.720">
    <property type="entry name" value="Myosin VI head, motor domain, U50 subdomain"/>
    <property type="match status" value="1"/>
</dbReference>
<dbReference type="SUPFAM" id="SSF50729">
    <property type="entry name" value="PH domain-like"/>
    <property type="match status" value="3"/>
</dbReference>
<dbReference type="PROSITE" id="PS51456">
    <property type="entry name" value="MYOSIN_MOTOR"/>
    <property type="match status" value="1"/>
</dbReference>